<dbReference type="EMBL" id="LSDN01000011">
    <property type="protein sequence ID" value="KXB81305.1"/>
    <property type="molecule type" value="Genomic_DNA"/>
</dbReference>
<dbReference type="AlphaFoldDB" id="A0AB34X269"/>
<organism evidence="1 2">
    <name type="scientific">Varibaculum cambriense</name>
    <dbReference type="NCBI Taxonomy" id="184870"/>
    <lineage>
        <taxon>Bacteria</taxon>
        <taxon>Bacillati</taxon>
        <taxon>Actinomycetota</taxon>
        <taxon>Actinomycetes</taxon>
        <taxon>Actinomycetales</taxon>
        <taxon>Actinomycetaceae</taxon>
        <taxon>Varibaculum</taxon>
    </lineage>
</organism>
<proteinExistence type="predicted"/>
<accession>A0AB34X269</accession>
<evidence type="ECO:0000313" key="1">
    <source>
        <dbReference type="EMBL" id="KXB81305.1"/>
    </source>
</evidence>
<sequence length="124" mass="13760">MKRKMKKCYECCSAVADKNGKLLGSCIYIAFPEKIVEKKSEYLPFDPDELVSLAVEDGELVLKQLTDTPVKAVVTGFGCFPGSDPDEKLPMSKEEFLAPLSEGELSREPLFFSHVPVEEVRSAI</sequence>
<comment type="caution">
    <text evidence="1">The sequence shown here is derived from an EMBL/GenBank/DDBJ whole genome shotgun (WGS) entry which is preliminary data.</text>
</comment>
<evidence type="ECO:0000313" key="2">
    <source>
        <dbReference type="Proteomes" id="UP000070572"/>
    </source>
</evidence>
<name>A0AB34X269_9ACTO</name>
<evidence type="ECO:0008006" key="3">
    <source>
        <dbReference type="Google" id="ProtNLM"/>
    </source>
</evidence>
<gene>
    <name evidence="1" type="ORF">HMPREF1862_00577</name>
</gene>
<protein>
    <recommendedName>
        <fullName evidence="3">DUF3846 domain-containing protein</fullName>
    </recommendedName>
</protein>
<reference evidence="1 2" key="1">
    <citation type="submission" date="2016-01" db="EMBL/GenBank/DDBJ databases">
        <authorList>
            <person name="Mitreva M."/>
            <person name="Pepin K.H."/>
            <person name="Mihindukulasuriya K.A."/>
            <person name="Fulton R."/>
            <person name="Fronick C."/>
            <person name="O'Laughlin M."/>
            <person name="Miner T."/>
            <person name="Herter B."/>
            <person name="Rosa B.A."/>
            <person name="Cordes M."/>
            <person name="Tomlinson C."/>
            <person name="Wollam A."/>
            <person name="Palsikar V.B."/>
            <person name="Mardis E.R."/>
            <person name="Wilson R.K."/>
        </authorList>
    </citation>
    <scope>NUCLEOTIDE SEQUENCE [LARGE SCALE GENOMIC DNA]</scope>
    <source>
        <strain evidence="1 2">DNF00696</strain>
    </source>
</reference>
<dbReference type="Proteomes" id="UP000070572">
    <property type="component" value="Unassembled WGS sequence"/>
</dbReference>
<dbReference type="RefSeq" id="WP_060920216.1">
    <property type="nucleotide sequence ID" value="NZ_KQ960682.1"/>
</dbReference>